<dbReference type="Gene3D" id="1.10.1200.30">
    <property type="match status" value="1"/>
</dbReference>
<gene>
    <name evidence="22" type="primary">gag</name>
</gene>
<organism evidence="22 23">
    <name type="scientific">Simian immunodeficiency virus</name>
    <name type="common">SIV</name>
    <dbReference type="NCBI Taxonomy" id="11723"/>
    <lineage>
        <taxon>Viruses</taxon>
        <taxon>Riboviria</taxon>
        <taxon>Pararnavirae</taxon>
        <taxon>Artverviricota</taxon>
        <taxon>Revtraviricetes</taxon>
        <taxon>Ortervirales</taxon>
        <taxon>Retroviridae</taxon>
        <taxon>Orthoretrovirinae</taxon>
        <taxon>Lentivirus</taxon>
        <taxon>Lentivirus simimdef</taxon>
    </lineage>
</organism>
<comment type="subcellular location">
    <molecule>Matrix protein p17</molecule>
    <subcellularLocation>
        <location evidence="19">Virion membrane</location>
        <topology evidence="19">Lipid-anchor</topology>
    </subcellularLocation>
    <subcellularLocation>
        <location evidence="19">Host nucleus</location>
    </subcellularLocation>
    <subcellularLocation>
        <location evidence="19">Host cytoplasm</location>
    </subcellularLocation>
</comment>
<dbReference type="InterPro" id="IPR012344">
    <property type="entry name" value="Matrix_HIV/RSV_N"/>
</dbReference>
<evidence type="ECO:0000256" key="8">
    <source>
        <dbReference type="ARBA" id="ARBA00022723"/>
    </source>
</evidence>
<dbReference type="InterPro" id="IPR008919">
    <property type="entry name" value="Retrov_capsid_N"/>
</dbReference>
<dbReference type="Gene3D" id="4.10.60.10">
    <property type="entry name" value="Zinc finger, CCHC-type"/>
    <property type="match status" value="1"/>
</dbReference>
<evidence type="ECO:0000256" key="18">
    <source>
        <dbReference type="PROSITE-ProRule" id="PRU00047"/>
    </source>
</evidence>
<name>I3VKU9_SIV</name>
<dbReference type="InterPro" id="IPR045345">
    <property type="entry name" value="Gag_p24_C"/>
</dbReference>
<dbReference type="Gene3D" id="1.10.375.10">
    <property type="entry name" value="Human Immunodeficiency Virus Type 1 Capsid Protein"/>
    <property type="match status" value="1"/>
</dbReference>
<evidence type="ECO:0000256" key="15">
    <source>
        <dbReference type="ARBA" id="ARBA00023086"/>
    </source>
</evidence>
<dbReference type="Gene3D" id="1.10.150.90">
    <property type="entry name" value="Immunodeficiency lentiviruses, gag gene matrix protein p17"/>
    <property type="match status" value="1"/>
</dbReference>
<dbReference type="GO" id="GO:0019013">
    <property type="term" value="C:viral nucleocapsid"/>
    <property type="evidence" value="ECO:0007669"/>
    <property type="project" value="UniProtKB-KW"/>
</dbReference>
<keyword evidence="10" id="KW-0688">Ribosomal frameshifting</keyword>
<feature type="region of interest" description="Disordered" evidence="20">
    <location>
        <begin position="482"/>
        <end position="524"/>
    </location>
</feature>
<feature type="compositionally biased region" description="Polar residues" evidence="20">
    <location>
        <begin position="133"/>
        <end position="144"/>
    </location>
</feature>
<dbReference type="InterPro" id="IPR036875">
    <property type="entry name" value="Znf_CCHC_sf"/>
</dbReference>
<dbReference type="Gene3D" id="1.20.5.760">
    <property type="entry name" value="Single helix bin"/>
    <property type="match status" value="1"/>
</dbReference>
<dbReference type="SMART" id="SM00343">
    <property type="entry name" value="ZnF_C2HC"/>
    <property type="match status" value="2"/>
</dbReference>
<evidence type="ECO:0000256" key="3">
    <source>
        <dbReference type="ARBA" id="ARBA00022562"/>
    </source>
</evidence>
<keyword evidence="3 19" id="KW-1048">Host nucleus</keyword>
<evidence type="ECO:0000256" key="4">
    <source>
        <dbReference type="ARBA" id="ARBA00022581"/>
    </source>
</evidence>
<dbReference type="Pfam" id="PF19317">
    <property type="entry name" value="Gag_p24_C"/>
    <property type="match status" value="1"/>
</dbReference>
<keyword evidence="4 19" id="KW-0945">Host-virus interaction</keyword>
<keyword evidence="17" id="KW-0449">Lipoprotein</keyword>
<keyword evidence="12 19" id="KW-0862">Zinc</keyword>
<dbReference type="Pfam" id="PF00607">
    <property type="entry name" value="Gag_p24"/>
    <property type="match status" value="1"/>
</dbReference>
<dbReference type="PROSITE" id="PS50158">
    <property type="entry name" value="ZF_CCHC"/>
    <property type="match status" value="2"/>
</dbReference>
<accession>I3VKU9</accession>
<keyword evidence="16 19" id="KW-1035">Host cytoplasm</keyword>
<protein>
    <recommendedName>
        <fullName evidence="19">Gag polyprotein</fullName>
    </recommendedName>
    <component>
        <recommendedName>
            <fullName evidence="19">Matrix protein p17</fullName>
            <shortName evidence="19">MA</shortName>
        </recommendedName>
    </component>
</protein>
<evidence type="ECO:0000256" key="13">
    <source>
        <dbReference type="ARBA" id="ARBA00022844"/>
    </source>
</evidence>
<evidence type="ECO:0000313" key="23">
    <source>
        <dbReference type="Proteomes" id="UP000259347"/>
    </source>
</evidence>
<evidence type="ECO:0000256" key="12">
    <source>
        <dbReference type="ARBA" id="ARBA00022833"/>
    </source>
</evidence>
<dbReference type="InterPro" id="IPR001878">
    <property type="entry name" value="Znf_CCHC"/>
</dbReference>
<keyword evidence="13 19" id="KW-0946">Virion</keyword>
<dbReference type="GO" id="GO:0039702">
    <property type="term" value="P:viral budding via host ESCRT complex"/>
    <property type="evidence" value="ECO:0007669"/>
    <property type="project" value="UniProtKB-KW"/>
</dbReference>
<feature type="domain" description="CCHC-type" evidence="21">
    <location>
        <begin position="420"/>
        <end position="434"/>
    </location>
</feature>
<dbReference type="InterPro" id="IPR010999">
    <property type="entry name" value="Retrovr_matrix"/>
</dbReference>
<dbReference type="PANTHER" id="PTHR40389">
    <property type="entry name" value="ENDOGENOUS RETROVIRUS GROUP K MEMBER 24 GAG POLYPROTEIN-RELATED"/>
    <property type="match status" value="1"/>
</dbReference>
<dbReference type="PANTHER" id="PTHR40389:SF3">
    <property type="entry name" value="IGE-BINDING PROTEIN"/>
    <property type="match status" value="1"/>
</dbReference>
<organismHost>
    <name type="scientific">Pan troglodytes</name>
    <name type="common">Chimpanzee</name>
    <dbReference type="NCBI Taxonomy" id="9598"/>
</organismHost>
<organismHost>
    <name type="scientific">Cercopithecidae</name>
    <name type="common">Old World monkeys</name>
    <dbReference type="NCBI Taxonomy" id="9527"/>
</organismHost>
<keyword evidence="1" id="KW-1187">Viral budding via the host ESCRT complexes</keyword>
<evidence type="ECO:0000256" key="17">
    <source>
        <dbReference type="ARBA" id="ARBA00023288"/>
    </source>
</evidence>
<comment type="PTM">
    <molecule>Gag-Pol polyprotein</molecule>
    <text evidence="19">Specific enzymatic cleavages by the viral protease yield mature proteins.</text>
</comment>
<dbReference type="Pfam" id="PF00098">
    <property type="entry name" value="zf-CCHC"/>
    <property type="match status" value="2"/>
</dbReference>
<keyword evidence="9" id="KW-0677">Repeat</keyword>
<evidence type="ECO:0000256" key="5">
    <source>
        <dbReference type="ARBA" id="ARBA00022612"/>
    </source>
</evidence>
<dbReference type="InterPro" id="IPR000071">
    <property type="entry name" value="Lentvrl_matrix_N"/>
</dbReference>
<dbReference type="GO" id="GO:0030430">
    <property type="term" value="C:host cell cytoplasm"/>
    <property type="evidence" value="ECO:0007669"/>
    <property type="project" value="UniProtKB-SubCell"/>
</dbReference>
<dbReference type="SUPFAM" id="SSF57756">
    <property type="entry name" value="Retrovirus zinc finger-like domains"/>
    <property type="match status" value="1"/>
</dbReference>
<evidence type="ECO:0000256" key="7">
    <source>
        <dbReference type="ARBA" id="ARBA00022707"/>
    </source>
</evidence>
<keyword evidence="8 19" id="KW-0479">Metal-binding</keyword>
<keyword evidence="15 19" id="KW-0543">Viral nucleoprotein</keyword>
<dbReference type="GO" id="GO:0008270">
    <property type="term" value="F:zinc ion binding"/>
    <property type="evidence" value="ECO:0007669"/>
    <property type="project" value="UniProtKB-KW"/>
</dbReference>
<keyword evidence="14 19" id="KW-0694">RNA-binding</keyword>
<dbReference type="InterPro" id="IPR008916">
    <property type="entry name" value="Retrov_capsid_C"/>
</dbReference>
<reference evidence="22 23" key="1">
    <citation type="submission" date="2012-03" db="EMBL/GenBank/DDBJ databases">
        <title>Complete SIVcpz genome sequence from Pan troglodytes schweinfurthii feces from Gombe National Park, Tanzania.</title>
        <authorList>
            <person name="Takehisa J."/>
            <person name="Kraus M.H."/>
            <person name="Keele B.F."/>
            <person name="Learn G.H."/>
            <person name="Hahn B.H."/>
        </authorList>
    </citation>
    <scope>NUCLEOTIDE SEQUENCE [LARGE SCALE GENOMIC DNA]</scope>
    <source>
        <strain evidence="22">SIVcpzTAN13</strain>
    </source>
</reference>
<keyword evidence="2 19" id="KW-0167">Capsid protein</keyword>
<dbReference type="GO" id="GO:0042025">
    <property type="term" value="C:host cell nucleus"/>
    <property type="evidence" value="ECO:0007669"/>
    <property type="project" value="UniProtKB-SubCell"/>
</dbReference>
<evidence type="ECO:0000313" key="22">
    <source>
        <dbReference type="EMBL" id="AFK80513.1"/>
    </source>
</evidence>
<dbReference type="SUPFAM" id="SSF47836">
    <property type="entry name" value="Retroviral matrix proteins"/>
    <property type="match status" value="1"/>
</dbReference>
<dbReference type="Proteomes" id="UP000259347">
    <property type="component" value="Segment"/>
</dbReference>
<dbReference type="GO" id="GO:0005198">
    <property type="term" value="F:structural molecule activity"/>
    <property type="evidence" value="ECO:0007669"/>
    <property type="project" value="InterPro"/>
</dbReference>
<evidence type="ECO:0000256" key="11">
    <source>
        <dbReference type="ARBA" id="ARBA00022771"/>
    </source>
</evidence>
<evidence type="ECO:0000256" key="2">
    <source>
        <dbReference type="ARBA" id="ARBA00022561"/>
    </source>
</evidence>
<dbReference type="PRINTS" id="PR00234">
    <property type="entry name" value="HIV1MATRIX"/>
</dbReference>
<proteinExistence type="predicted"/>
<dbReference type="GO" id="GO:0075523">
    <property type="term" value="P:viral translational frameshifting"/>
    <property type="evidence" value="ECO:0007669"/>
    <property type="project" value="UniProtKB-KW"/>
</dbReference>
<feature type="region of interest" description="Disordered" evidence="20">
    <location>
        <begin position="115"/>
        <end position="150"/>
    </location>
</feature>
<evidence type="ECO:0000256" key="9">
    <source>
        <dbReference type="ARBA" id="ARBA00022737"/>
    </source>
</evidence>
<keyword evidence="5" id="KW-1188">Viral release from host cell</keyword>
<dbReference type="SUPFAM" id="SSF47353">
    <property type="entry name" value="Retrovirus capsid dimerization domain-like"/>
    <property type="match status" value="1"/>
</dbReference>
<keyword evidence="6" id="KW-1198">Viral budding</keyword>
<dbReference type="GO" id="GO:0055036">
    <property type="term" value="C:virion membrane"/>
    <property type="evidence" value="ECO:0007669"/>
    <property type="project" value="UniProtKB-SubCell"/>
</dbReference>
<evidence type="ECO:0000256" key="1">
    <source>
        <dbReference type="ARBA" id="ARBA00022462"/>
    </source>
</evidence>
<comment type="subcellular location">
    <subcellularLocation>
        <location evidence="19">Virion</location>
    </subcellularLocation>
    <subcellularLocation>
        <location evidence="19">Host cytoplasm</location>
    </subcellularLocation>
    <subcellularLocation>
        <location evidence="19">Host nucleus</location>
    </subcellularLocation>
</comment>
<keyword evidence="7" id="KW-0519">Myristate</keyword>
<evidence type="ECO:0000256" key="10">
    <source>
        <dbReference type="ARBA" id="ARBA00022758"/>
    </source>
</evidence>
<evidence type="ECO:0000256" key="14">
    <source>
        <dbReference type="ARBA" id="ARBA00022884"/>
    </source>
</evidence>
<dbReference type="Pfam" id="PF00540">
    <property type="entry name" value="Gag_p17"/>
    <property type="match status" value="1"/>
</dbReference>
<dbReference type="SUPFAM" id="SSF47943">
    <property type="entry name" value="Retrovirus capsid protein, N-terminal core domain"/>
    <property type="match status" value="1"/>
</dbReference>
<evidence type="ECO:0000256" key="19">
    <source>
        <dbReference type="RuleBase" id="RU004487"/>
    </source>
</evidence>
<dbReference type="GO" id="GO:0003723">
    <property type="term" value="F:RNA binding"/>
    <property type="evidence" value="ECO:0007669"/>
    <property type="project" value="UniProtKB-KW"/>
</dbReference>
<dbReference type="EMBL" id="JQ768416">
    <property type="protein sequence ID" value="AFK80513.1"/>
    <property type="molecule type" value="Genomic_RNA"/>
</dbReference>
<evidence type="ECO:0000256" key="6">
    <source>
        <dbReference type="ARBA" id="ARBA00022637"/>
    </source>
</evidence>
<keyword evidence="11 18" id="KW-0863">Zinc-finger</keyword>
<feature type="domain" description="CCHC-type" evidence="21">
    <location>
        <begin position="441"/>
        <end position="454"/>
    </location>
</feature>
<sequence length="524" mass="57223">MGARASVLRGEKLDTWESIRLRPGGKKKYLIKHLVWAGSELERFAMNPGLMENKEGCWKIILQLQPSIDIGSPEIVSLYNTVCTLFCVHAGEKVRDTEEAVKIVKVKLTTVKDDAAATSSGQGQNAGGRGTAVTPSGKSENASRVTVPPSEGGRLYPIVTDLQGTARHQPISPRTLNAWVKTVEEKGFSPEVIPMFSALSEGATPYDLNSMLNAIGEHQAAMQMLKEVINEEAAEWDRLHPAHAGPQQAGMLREPTGADIAGTTSTTQEQIQWMTTPPAQGGVPVGDIYKRWIILGLNKLVRMYNPVSILDIKQGPKEAFRDYVDRFYKTIRAEQASQPVKTWMTETLLIQNANPDCKHILKALGQGATLEEMLTACQGVGGPTHKAKILAEAMATATNTVGVNMLQGGKKPLRKGQLQCFNCGKLGHTAKNCRAPRKKGCWRCGQEGHQMKDCTARTNNTGVNFLGKRTPLWGCRPGNFVQNNPEKEKPQEQEGVQTVPTAPPMEMGPMKEGFSLKSIFGSDQ</sequence>
<evidence type="ECO:0000259" key="21">
    <source>
        <dbReference type="PROSITE" id="PS50158"/>
    </source>
</evidence>
<evidence type="ECO:0000256" key="20">
    <source>
        <dbReference type="SAM" id="MobiDB-lite"/>
    </source>
</evidence>
<evidence type="ECO:0000256" key="16">
    <source>
        <dbReference type="ARBA" id="ARBA00023200"/>
    </source>
</evidence>
<dbReference type="InterPro" id="IPR050195">
    <property type="entry name" value="Primate_lentivir_Gag_pol-like"/>
</dbReference>